<dbReference type="Proteomes" id="UP000600918">
    <property type="component" value="Unassembled WGS sequence"/>
</dbReference>
<accession>A0A834KPJ6</accession>
<reference evidence="1" key="1">
    <citation type="journal article" date="2020" name="G3 (Bethesda)">
        <title>High-Quality Assemblies for Three Invasive Social Wasps from the &lt;i&gt;Vespula&lt;/i&gt; Genus.</title>
        <authorList>
            <person name="Harrop T.W.R."/>
            <person name="Guhlin J."/>
            <person name="McLaughlin G.M."/>
            <person name="Permina E."/>
            <person name="Stockwell P."/>
            <person name="Gilligan J."/>
            <person name="Le Lec M.F."/>
            <person name="Gruber M.A.M."/>
            <person name="Quinn O."/>
            <person name="Lovegrove M."/>
            <person name="Duncan E.J."/>
            <person name="Remnant E.J."/>
            <person name="Van Eeckhoven J."/>
            <person name="Graham B."/>
            <person name="Knapp R.A."/>
            <person name="Langford K.W."/>
            <person name="Kronenberg Z."/>
            <person name="Press M.O."/>
            <person name="Eacker S.M."/>
            <person name="Wilson-Rankin E.E."/>
            <person name="Purcell J."/>
            <person name="Lester P.J."/>
            <person name="Dearden P.K."/>
        </authorList>
    </citation>
    <scope>NUCLEOTIDE SEQUENCE</scope>
    <source>
        <strain evidence="1">Volc-1</strain>
    </source>
</reference>
<protein>
    <submittedName>
        <fullName evidence="1">Uncharacterized protein</fullName>
    </submittedName>
</protein>
<dbReference type="AlphaFoldDB" id="A0A834KPJ6"/>
<gene>
    <name evidence="1" type="ORF">H0235_013223</name>
</gene>
<organism evidence="1 2">
    <name type="scientific">Vespula pensylvanica</name>
    <name type="common">Western yellow jacket</name>
    <name type="synonym">Wasp</name>
    <dbReference type="NCBI Taxonomy" id="30213"/>
    <lineage>
        <taxon>Eukaryota</taxon>
        <taxon>Metazoa</taxon>
        <taxon>Ecdysozoa</taxon>
        <taxon>Arthropoda</taxon>
        <taxon>Hexapoda</taxon>
        <taxon>Insecta</taxon>
        <taxon>Pterygota</taxon>
        <taxon>Neoptera</taxon>
        <taxon>Endopterygota</taxon>
        <taxon>Hymenoptera</taxon>
        <taxon>Apocrita</taxon>
        <taxon>Aculeata</taxon>
        <taxon>Vespoidea</taxon>
        <taxon>Vespidae</taxon>
        <taxon>Vespinae</taxon>
        <taxon>Vespula</taxon>
    </lineage>
</organism>
<proteinExistence type="predicted"/>
<keyword evidence="2" id="KW-1185">Reference proteome</keyword>
<sequence length="123" mass="13320">MDTKIARVIGSSLSPTSGSLTEAKAIAVEQGAKGTGKVAWLRSESMVWMLNTSSIVSDWLPLLYLRHLNALRLIVHPRSRRAGSAGMSPCYMRVYNGSAAHAIHIPTRFGSDLAKVIKPSSRT</sequence>
<evidence type="ECO:0000313" key="2">
    <source>
        <dbReference type="Proteomes" id="UP000600918"/>
    </source>
</evidence>
<name>A0A834KPJ6_VESPE</name>
<evidence type="ECO:0000313" key="1">
    <source>
        <dbReference type="EMBL" id="KAF7410616.1"/>
    </source>
</evidence>
<comment type="caution">
    <text evidence="1">The sequence shown here is derived from an EMBL/GenBank/DDBJ whole genome shotgun (WGS) entry which is preliminary data.</text>
</comment>
<dbReference type="EMBL" id="JACSDY010000013">
    <property type="protein sequence ID" value="KAF7410616.1"/>
    <property type="molecule type" value="Genomic_DNA"/>
</dbReference>